<dbReference type="InParanoid" id="A0A2K3CUJ0"/>
<reference evidence="1 2" key="1">
    <citation type="journal article" date="2007" name="Science">
        <title>The Chlamydomonas genome reveals the evolution of key animal and plant functions.</title>
        <authorList>
            <person name="Merchant S.S."/>
            <person name="Prochnik S.E."/>
            <person name="Vallon O."/>
            <person name="Harris E.H."/>
            <person name="Karpowicz S.J."/>
            <person name="Witman G.B."/>
            <person name="Terry A."/>
            <person name="Salamov A."/>
            <person name="Fritz-Laylin L.K."/>
            <person name="Marechal-Drouard L."/>
            <person name="Marshall W.F."/>
            <person name="Qu L.H."/>
            <person name="Nelson D.R."/>
            <person name="Sanderfoot A.A."/>
            <person name="Spalding M.H."/>
            <person name="Kapitonov V.V."/>
            <person name="Ren Q."/>
            <person name="Ferris P."/>
            <person name="Lindquist E."/>
            <person name="Shapiro H."/>
            <person name="Lucas S.M."/>
            <person name="Grimwood J."/>
            <person name="Schmutz J."/>
            <person name="Cardol P."/>
            <person name="Cerutti H."/>
            <person name="Chanfreau G."/>
            <person name="Chen C.L."/>
            <person name="Cognat V."/>
            <person name="Croft M.T."/>
            <person name="Dent R."/>
            <person name="Dutcher S."/>
            <person name="Fernandez E."/>
            <person name="Fukuzawa H."/>
            <person name="Gonzalez-Ballester D."/>
            <person name="Gonzalez-Halphen D."/>
            <person name="Hallmann A."/>
            <person name="Hanikenne M."/>
            <person name="Hippler M."/>
            <person name="Inwood W."/>
            <person name="Jabbari K."/>
            <person name="Kalanon M."/>
            <person name="Kuras R."/>
            <person name="Lefebvre P.A."/>
            <person name="Lemaire S.D."/>
            <person name="Lobanov A.V."/>
            <person name="Lohr M."/>
            <person name="Manuell A."/>
            <person name="Meier I."/>
            <person name="Mets L."/>
            <person name="Mittag M."/>
            <person name="Mittelmeier T."/>
            <person name="Moroney J.V."/>
            <person name="Moseley J."/>
            <person name="Napoli C."/>
            <person name="Nedelcu A.M."/>
            <person name="Niyogi K."/>
            <person name="Novoselov S.V."/>
            <person name="Paulsen I.T."/>
            <person name="Pazour G."/>
            <person name="Purton S."/>
            <person name="Ral J.P."/>
            <person name="Riano-Pachon D.M."/>
            <person name="Riekhof W."/>
            <person name="Rymarquis L."/>
            <person name="Schroda M."/>
            <person name="Stern D."/>
            <person name="Umen J."/>
            <person name="Willows R."/>
            <person name="Wilson N."/>
            <person name="Zimmer S.L."/>
            <person name="Allmer J."/>
            <person name="Balk J."/>
            <person name="Bisova K."/>
            <person name="Chen C.J."/>
            <person name="Elias M."/>
            <person name="Gendler K."/>
            <person name="Hauser C."/>
            <person name="Lamb M.R."/>
            <person name="Ledford H."/>
            <person name="Long J.C."/>
            <person name="Minagawa J."/>
            <person name="Page M.D."/>
            <person name="Pan J."/>
            <person name="Pootakham W."/>
            <person name="Roje S."/>
            <person name="Rose A."/>
            <person name="Stahlberg E."/>
            <person name="Terauchi A.M."/>
            <person name="Yang P."/>
            <person name="Ball S."/>
            <person name="Bowler C."/>
            <person name="Dieckmann C.L."/>
            <person name="Gladyshev V.N."/>
            <person name="Green P."/>
            <person name="Jorgensen R."/>
            <person name="Mayfield S."/>
            <person name="Mueller-Roeber B."/>
            <person name="Rajamani S."/>
            <person name="Sayre R.T."/>
            <person name="Brokstein P."/>
            <person name="Dubchak I."/>
            <person name="Goodstein D."/>
            <person name="Hornick L."/>
            <person name="Huang Y.W."/>
            <person name="Jhaveri J."/>
            <person name="Luo Y."/>
            <person name="Martinez D."/>
            <person name="Ngau W.C."/>
            <person name="Otillar B."/>
            <person name="Poliakov A."/>
            <person name="Porter A."/>
            <person name="Szajkowski L."/>
            <person name="Werner G."/>
            <person name="Zhou K."/>
            <person name="Grigoriev I.V."/>
            <person name="Rokhsar D.S."/>
            <person name="Grossman A.R."/>
        </authorList>
    </citation>
    <scope>NUCLEOTIDE SEQUENCE [LARGE SCALE GENOMIC DNA]</scope>
    <source>
        <strain evidence="2">CC-503</strain>
    </source>
</reference>
<evidence type="ECO:0000313" key="1">
    <source>
        <dbReference type="EMBL" id="PNW71944.1"/>
    </source>
</evidence>
<dbReference type="RefSeq" id="XP_042915872.1">
    <property type="nucleotide sequence ID" value="XM_043071158.1"/>
</dbReference>
<accession>A0A2K3CUJ0</accession>
<dbReference type="Proteomes" id="UP000006906">
    <property type="component" value="Chromosome 16"/>
</dbReference>
<gene>
    <name evidence="1" type="ORF">CHLRE_16g670756v5</name>
</gene>
<organism evidence="1 2">
    <name type="scientific">Chlamydomonas reinhardtii</name>
    <name type="common">Chlamydomonas smithii</name>
    <dbReference type="NCBI Taxonomy" id="3055"/>
    <lineage>
        <taxon>Eukaryota</taxon>
        <taxon>Viridiplantae</taxon>
        <taxon>Chlorophyta</taxon>
        <taxon>core chlorophytes</taxon>
        <taxon>Chlorophyceae</taxon>
        <taxon>CS clade</taxon>
        <taxon>Chlamydomonadales</taxon>
        <taxon>Chlamydomonadaceae</taxon>
        <taxon>Chlamydomonas</taxon>
    </lineage>
</organism>
<proteinExistence type="predicted"/>
<dbReference type="EMBL" id="CM008977">
    <property type="protein sequence ID" value="PNW71944.1"/>
    <property type="molecule type" value="Genomic_DNA"/>
</dbReference>
<keyword evidence="2" id="KW-1185">Reference proteome</keyword>
<sequence length="57" mass="6219">MPYRLLSLTRIGEQLEPRAVAPGASAYQCPRPQDWHLAGGALPGLMFSPWSRRLAGA</sequence>
<protein>
    <submittedName>
        <fullName evidence="1">Uncharacterized protein</fullName>
    </submittedName>
</protein>
<name>A0A2K3CUJ0_CHLRE</name>
<dbReference type="AlphaFoldDB" id="A0A2K3CUJ0"/>
<evidence type="ECO:0000313" key="2">
    <source>
        <dbReference type="Proteomes" id="UP000006906"/>
    </source>
</evidence>
<dbReference type="GeneID" id="66056637"/>
<dbReference type="Gramene" id="PNW71944">
    <property type="protein sequence ID" value="PNW71944"/>
    <property type="gene ID" value="CHLRE_16g670756v5"/>
</dbReference>
<dbReference type="KEGG" id="cre:CHLRE_16g670756v5"/>